<dbReference type="GO" id="GO:0006887">
    <property type="term" value="P:exocytosis"/>
    <property type="evidence" value="ECO:0007669"/>
    <property type="project" value="TreeGrafter"/>
</dbReference>
<sequence>MTTPGSRQTVNERIDSILDDFCRASIENPDGGADNDEKMEETKRLSQLYHVALDDRFLKSRVQLLPSPVSRGRQSAISRQKYSRERAALPPTAIALAVTPPSTIHQNGGTDAPVYSPIRASQSTSKLDQLQKQPWYMGHNNVATGPACTLQAKTKRYGARGAVQLTAAATVAGTVPALHRTKLHPTTSLGAGLQDLARFQHPDTWSPTLNGSPTMWSEEAAFVYGAPLAFHNTRQPHLQSTSKTKVPLRPADDHALHVNAKTRAELRQLHASLLQGTTSNDDVSNYSSTWEVEQAVERTKCAASREILDDVMEEQQQRIKLSQHHAKVPAKAMKDWTLVPTTGPPRVAAISTKLMQCKYELRWKTVGYVLMVCFPHAGRDLFAKEYPAFGVANFNLMYSSFDPTHTDHLDMRDVISTLKALRMSNANTRASSMKDVVMELIGMYANASAVYVYHVQRVLCSFCGSTDDEDALVARITALFHMYRPFRNLHGRVNMDDVDTFLAETALVVSSGVPPQKEELPVDLMQVPSIPLQKTLLLLTNFCTNTVRFINHFSSLCEERLATTSKNLTRLEISLAILEAKLNSIPDLPSTVTPAADLPADLNLPPTGTHTFANSMISISCTH</sequence>
<organism evidence="2 3">
    <name type="scientific">Aphanomyces astaci</name>
    <name type="common">Crayfish plague agent</name>
    <dbReference type="NCBI Taxonomy" id="112090"/>
    <lineage>
        <taxon>Eukaryota</taxon>
        <taxon>Sar</taxon>
        <taxon>Stramenopiles</taxon>
        <taxon>Oomycota</taxon>
        <taxon>Saprolegniomycetes</taxon>
        <taxon>Saprolegniales</taxon>
        <taxon>Verrucalvaceae</taxon>
        <taxon>Aphanomyces</taxon>
    </lineage>
</organism>
<dbReference type="PANTHER" id="PTHR13015">
    <property type="entry name" value="PROTEIN AD-016-RELATED"/>
    <property type="match status" value="1"/>
</dbReference>
<dbReference type="VEuPathDB" id="FungiDB:H257_06888"/>
<evidence type="ECO:0000256" key="1">
    <source>
        <dbReference type="ARBA" id="ARBA00006290"/>
    </source>
</evidence>
<comment type="similarity">
    <text evidence="1">Belongs to the CCDC53 family.</text>
</comment>
<dbReference type="InterPro" id="IPR019309">
    <property type="entry name" value="WASHC3"/>
</dbReference>
<evidence type="ECO:0000313" key="2">
    <source>
        <dbReference type="EMBL" id="RHY90415.1"/>
    </source>
</evidence>
<dbReference type="PANTHER" id="PTHR13015:SF0">
    <property type="entry name" value="WASH COMPLEX SUBUNIT 3"/>
    <property type="match status" value="1"/>
</dbReference>
<name>A0A3R6XSM8_APHAT</name>
<dbReference type="GO" id="GO:0030041">
    <property type="term" value="P:actin filament polymerization"/>
    <property type="evidence" value="ECO:0007669"/>
    <property type="project" value="TreeGrafter"/>
</dbReference>
<dbReference type="Proteomes" id="UP000285712">
    <property type="component" value="Unassembled WGS sequence"/>
</dbReference>
<accession>A0A3R6XSM8</accession>
<dbReference type="AlphaFoldDB" id="A0A3R6XSM8"/>
<gene>
    <name evidence="2" type="ORF">DYB35_008130</name>
</gene>
<comment type="caution">
    <text evidence="2">The sequence shown here is derived from an EMBL/GenBank/DDBJ whole genome shotgun (WGS) entry which is preliminary data.</text>
</comment>
<dbReference type="EMBL" id="QUTG01003749">
    <property type="protein sequence ID" value="RHY90415.1"/>
    <property type="molecule type" value="Genomic_DNA"/>
</dbReference>
<reference evidence="2 3" key="1">
    <citation type="submission" date="2018-08" db="EMBL/GenBank/DDBJ databases">
        <title>Aphanomyces genome sequencing and annotation.</title>
        <authorList>
            <person name="Minardi D."/>
            <person name="Oidtmann B."/>
            <person name="Van Der Giezen M."/>
            <person name="Studholme D.J."/>
        </authorList>
    </citation>
    <scope>NUCLEOTIDE SEQUENCE [LARGE SCALE GENOMIC DNA]</scope>
    <source>
        <strain evidence="2 3">Sv</strain>
    </source>
</reference>
<evidence type="ECO:0000313" key="3">
    <source>
        <dbReference type="Proteomes" id="UP000285712"/>
    </source>
</evidence>
<dbReference type="GO" id="GO:0071203">
    <property type="term" value="C:WASH complex"/>
    <property type="evidence" value="ECO:0007669"/>
    <property type="project" value="InterPro"/>
</dbReference>
<protein>
    <submittedName>
        <fullName evidence="2">Uncharacterized protein</fullName>
    </submittedName>
</protein>
<dbReference type="Pfam" id="PF10152">
    <property type="entry name" value="CCDC53"/>
    <property type="match status" value="1"/>
</dbReference>
<proteinExistence type="inferred from homology"/>